<dbReference type="EMBL" id="BKCJ011005155">
    <property type="protein sequence ID" value="GFC65091.1"/>
    <property type="molecule type" value="Genomic_DNA"/>
</dbReference>
<protein>
    <submittedName>
        <fullName evidence="1">Pectate lyase 1-like</fullName>
    </submittedName>
</protein>
<organism evidence="1">
    <name type="scientific">Tanacetum cinerariifolium</name>
    <name type="common">Dalmatian daisy</name>
    <name type="synonym">Chrysanthemum cinerariifolium</name>
    <dbReference type="NCBI Taxonomy" id="118510"/>
    <lineage>
        <taxon>Eukaryota</taxon>
        <taxon>Viridiplantae</taxon>
        <taxon>Streptophyta</taxon>
        <taxon>Embryophyta</taxon>
        <taxon>Tracheophyta</taxon>
        <taxon>Spermatophyta</taxon>
        <taxon>Magnoliopsida</taxon>
        <taxon>eudicotyledons</taxon>
        <taxon>Gunneridae</taxon>
        <taxon>Pentapetalae</taxon>
        <taxon>asterids</taxon>
        <taxon>campanulids</taxon>
        <taxon>Asterales</taxon>
        <taxon>Asteraceae</taxon>
        <taxon>Asteroideae</taxon>
        <taxon>Anthemideae</taxon>
        <taxon>Anthemidinae</taxon>
        <taxon>Tanacetum</taxon>
    </lineage>
</organism>
<proteinExistence type="predicted"/>
<name>A0A699QBB8_TANCI</name>
<dbReference type="AlphaFoldDB" id="A0A699QBB8"/>
<dbReference type="GO" id="GO:0016829">
    <property type="term" value="F:lyase activity"/>
    <property type="evidence" value="ECO:0007669"/>
    <property type="project" value="UniProtKB-KW"/>
</dbReference>
<evidence type="ECO:0000313" key="1">
    <source>
        <dbReference type="EMBL" id="GFC65091.1"/>
    </source>
</evidence>
<comment type="caution">
    <text evidence="1">The sequence shown here is derived from an EMBL/GenBank/DDBJ whole genome shotgun (WGS) entry which is preliminary data.</text>
</comment>
<gene>
    <name evidence="1" type="ORF">Tci_837061</name>
</gene>
<reference evidence="1" key="1">
    <citation type="journal article" date="2019" name="Sci. Rep.">
        <title>Draft genome of Tanacetum cinerariifolium, the natural source of mosquito coil.</title>
        <authorList>
            <person name="Yamashiro T."/>
            <person name="Shiraishi A."/>
            <person name="Satake H."/>
            <person name="Nakayama K."/>
        </authorList>
    </citation>
    <scope>NUCLEOTIDE SEQUENCE</scope>
</reference>
<accession>A0A699QBB8</accession>
<feature type="non-terminal residue" evidence="1">
    <location>
        <position position="71"/>
    </location>
</feature>
<keyword evidence="1" id="KW-0456">Lyase</keyword>
<sequence>MVLKVFQRTYAKEAEWKNWNWRSTGDVLENRAISEASESDSQLTGEQQAGMLLMNEDQRLRTLVVLLAFSH</sequence>